<proteinExistence type="predicted"/>
<sequence>MISHSGNGPDFHPN</sequence>
<reference evidence="1" key="1">
    <citation type="submission" date="2014-11" db="EMBL/GenBank/DDBJ databases">
        <authorList>
            <person name="Amaro Gonzalez C."/>
        </authorList>
    </citation>
    <scope>NUCLEOTIDE SEQUENCE</scope>
</reference>
<dbReference type="EMBL" id="GBXM01091564">
    <property type="protein sequence ID" value="JAH17013.1"/>
    <property type="molecule type" value="Transcribed_RNA"/>
</dbReference>
<name>A0A0E9QLR2_ANGAN</name>
<evidence type="ECO:0000313" key="1">
    <source>
        <dbReference type="EMBL" id="JAH17013.1"/>
    </source>
</evidence>
<protein>
    <submittedName>
        <fullName evidence="1">Uncharacterized protein</fullName>
    </submittedName>
</protein>
<accession>A0A0E9QLR2</accession>
<organism evidence="1">
    <name type="scientific">Anguilla anguilla</name>
    <name type="common">European freshwater eel</name>
    <name type="synonym">Muraena anguilla</name>
    <dbReference type="NCBI Taxonomy" id="7936"/>
    <lineage>
        <taxon>Eukaryota</taxon>
        <taxon>Metazoa</taxon>
        <taxon>Chordata</taxon>
        <taxon>Craniata</taxon>
        <taxon>Vertebrata</taxon>
        <taxon>Euteleostomi</taxon>
        <taxon>Actinopterygii</taxon>
        <taxon>Neopterygii</taxon>
        <taxon>Teleostei</taxon>
        <taxon>Anguilliformes</taxon>
        <taxon>Anguillidae</taxon>
        <taxon>Anguilla</taxon>
    </lineage>
</organism>
<reference evidence="1" key="2">
    <citation type="journal article" date="2015" name="Fish Shellfish Immunol.">
        <title>Early steps in the European eel (Anguilla anguilla)-Vibrio vulnificus interaction in the gills: Role of the RtxA13 toxin.</title>
        <authorList>
            <person name="Callol A."/>
            <person name="Pajuelo D."/>
            <person name="Ebbesson L."/>
            <person name="Teles M."/>
            <person name="MacKenzie S."/>
            <person name="Amaro C."/>
        </authorList>
    </citation>
    <scope>NUCLEOTIDE SEQUENCE</scope>
</reference>